<reference evidence="2" key="1">
    <citation type="journal article" date="2020" name="Nature">
        <title>Giant virus diversity and host interactions through global metagenomics.</title>
        <authorList>
            <person name="Schulz F."/>
            <person name="Roux S."/>
            <person name="Paez-Espino D."/>
            <person name="Jungbluth S."/>
            <person name="Walsh D.A."/>
            <person name="Denef V.J."/>
            <person name="McMahon K.D."/>
            <person name="Konstantinidis K.T."/>
            <person name="Eloe-Fadrosh E.A."/>
            <person name="Kyrpides N.C."/>
            <person name="Woyke T."/>
        </authorList>
    </citation>
    <scope>NUCLEOTIDE SEQUENCE</scope>
    <source>
        <strain evidence="2">GVMAG-M-3300025860-12</strain>
    </source>
</reference>
<accession>A0A6C0J316</accession>
<organism evidence="2">
    <name type="scientific">viral metagenome</name>
    <dbReference type="NCBI Taxonomy" id="1070528"/>
    <lineage>
        <taxon>unclassified sequences</taxon>
        <taxon>metagenomes</taxon>
        <taxon>organismal metagenomes</taxon>
    </lineage>
</organism>
<feature type="domain" description="Minor capsid protein P8 central region" evidence="1">
    <location>
        <begin position="24"/>
        <end position="139"/>
    </location>
</feature>
<name>A0A6C0J316_9ZZZZ</name>
<dbReference type="Pfam" id="PF19065">
    <property type="entry name" value="P8_CR"/>
    <property type="match status" value="1"/>
</dbReference>
<protein>
    <recommendedName>
        <fullName evidence="1">Minor capsid protein P8 central region domain-containing protein</fullName>
    </recommendedName>
</protein>
<sequence>MEFTDRDKDRVRNLINFVPSQSGLIFFSEKNIDNLNTQIKKYILKMTQEKYNQRIMINSQKRTLMLSVMRYVYLQHNQTHYVLDFGLPEEQAKALNKIFLNLVVPTVMQGLIGYIKYLDDFNSMGNLDILERPKSANNKRGITKEYIYFYNF</sequence>
<proteinExistence type="predicted"/>
<dbReference type="AlphaFoldDB" id="A0A6C0J316"/>
<dbReference type="InterPro" id="IPR043916">
    <property type="entry name" value="P8_CR"/>
</dbReference>
<evidence type="ECO:0000259" key="1">
    <source>
        <dbReference type="Pfam" id="PF19065"/>
    </source>
</evidence>
<evidence type="ECO:0000313" key="2">
    <source>
        <dbReference type="EMBL" id="QHU00075.1"/>
    </source>
</evidence>
<dbReference type="EMBL" id="MN740323">
    <property type="protein sequence ID" value="QHU00075.1"/>
    <property type="molecule type" value="Genomic_DNA"/>
</dbReference>